<feature type="region of interest" description="Disordered" evidence="4">
    <location>
        <begin position="50"/>
        <end position="110"/>
    </location>
</feature>
<keyword evidence="2" id="KW-0677">Repeat</keyword>
<dbReference type="PANTHER" id="PTHR47447:SF17">
    <property type="entry name" value="OS12G0638900 PROTEIN"/>
    <property type="match status" value="1"/>
</dbReference>
<protein>
    <submittedName>
        <fullName evidence="6">Pentatricopeptide repeat-containing protein</fullName>
    </submittedName>
</protein>
<proteinExistence type="inferred from homology"/>
<dbReference type="Gene3D" id="1.25.40.10">
    <property type="entry name" value="Tetratricopeptide repeat domain"/>
    <property type="match status" value="1"/>
</dbReference>
<evidence type="ECO:0000256" key="2">
    <source>
        <dbReference type="ARBA" id="ARBA00022737"/>
    </source>
</evidence>
<reference evidence="6" key="2">
    <citation type="submission" date="2023-04" db="EMBL/GenBank/DDBJ databases">
        <authorList>
            <person name="Bruccoleri R.E."/>
            <person name="Oakeley E.J."/>
            <person name="Faust A.-M."/>
            <person name="Dessus-Babus S."/>
            <person name="Altorfer M."/>
            <person name="Burckhardt D."/>
            <person name="Oertli M."/>
            <person name="Naumann U."/>
            <person name="Petersen F."/>
            <person name="Wong J."/>
        </authorList>
    </citation>
    <scope>NUCLEOTIDE SEQUENCE</scope>
    <source>
        <strain evidence="6">GSM-AAB239-AS_SAM_17_03QT</strain>
        <tissue evidence="6">Leaf</tissue>
    </source>
</reference>
<evidence type="ECO:0000256" key="4">
    <source>
        <dbReference type="SAM" id="MobiDB-lite"/>
    </source>
</evidence>
<evidence type="ECO:0000313" key="8">
    <source>
        <dbReference type="Proteomes" id="UP001140949"/>
    </source>
</evidence>
<dbReference type="InterPro" id="IPR002885">
    <property type="entry name" value="PPR_rpt"/>
</dbReference>
<feature type="domain" description="PROP1-like PPR" evidence="5">
    <location>
        <begin position="136"/>
        <end position="271"/>
    </location>
</feature>
<dbReference type="InterPro" id="IPR033443">
    <property type="entry name" value="PROP1-like_PPR_dom"/>
</dbReference>
<evidence type="ECO:0000256" key="3">
    <source>
        <dbReference type="PROSITE-ProRule" id="PRU00708"/>
    </source>
</evidence>
<dbReference type="AlphaFoldDB" id="A0AAX6HWS5"/>
<name>A0AAX6HWS5_IRIPA</name>
<evidence type="ECO:0000313" key="7">
    <source>
        <dbReference type="EMBL" id="KAJ6847842.1"/>
    </source>
</evidence>
<dbReference type="PROSITE" id="PS51375">
    <property type="entry name" value="PPR"/>
    <property type="match status" value="3"/>
</dbReference>
<feature type="repeat" description="PPR" evidence="3">
    <location>
        <begin position="230"/>
        <end position="264"/>
    </location>
</feature>
<feature type="compositionally biased region" description="Low complexity" evidence="4">
    <location>
        <begin position="50"/>
        <end position="63"/>
    </location>
</feature>
<sequence length="290" mass="31855">MALNRTFLSTSKLLFSTHFRRHIHPFPPHLPSILPNPHLHFRHILLFSTTSSPTSSTTNSTASFDWSDDEDPASASSSSTAAAAATNKNLPPPYDPFSKKPVVEEPKDPSNLQEVFHKMRTEGLTNYAVKMFDALSRDGLTHEALALFSVIKEKSTMPDVVAHTAVVEAYANAGGHSKEALRTFERMLASGVLPNAYTYAVIIKGLARDGKVADARRLLGEMVGKGMRPNAGTYVAVLEAYVREGKEEEARGLVGEMEGKGVVPEEKEVREQLSRRGQMFRTVMGLLFGK</sequence>
<organism evidence="6 8">
    <name type="scientific">Iris pallida</name>
    <name type="common">Sweet iris</name>
    <dbReference type="NCBI Taxonomy" id="29817"/>
    <lineage>
        <taxon>Eukaryota</taxon>
        <taxon>Viridiplantae</taxon>
        <taxon>Streptophyta</taxon>
        <taxon>Embryophyta</taxon>
        <taxon>Tracheophyta</taxon>
        <taxon>Spermatophyta</taxon>
        <taxon>Magnoliopsida</taxon>
        <taxon>Liliopsida</taxon>
        <taxon>Asparagales</taxon>
        <taxon>Iridaceae</taxon>
        <taxon>Iridoideae</taxon>
        <taxon>Irideae</taxon>
        <taxon>Iris</taxon>
    </lineage>
</organism>
<dbReference type="EMBL" id="JANAVB010006317">
    <property type="protein sequence ID" value="KAJ6845362.1"/>
    <property type="molecule type" value="Genomic_DNA"/>
</dbReference>
<dbReference type="NCBIfam" id="TIGR00756">
    <property type="entry name" value="PPR"/>
    <property type="match status" value="2"/>
</dbReference>
<evidence type="ECO:0000259" key="5">
    <source>
        <dbReference type="Pfam" id="PF17177"/>
    </source>
</evidence>
<feature type="compositionally biased region" description="Low complexity" evidence="4">
    <location>
        <begin position="73"/>
        <end position="86"/>
    </location>
</feature>
<reference evidence="6" key="1">
    <citation type="journal article" date="2023" name="GigaByte">
        <title>Genome assembly of the bearded iris, Iris pallida Lam.</title>
        <authorList>
            <person name="Bruccoleri R.E."/>
            <person name="Oakeley E.J."/>
            <person name="Faust A.M.E."/>
            <person name="Altorfer M."/>
            <person name="Dessus-Babus S."/>
            <person name="Burckhardt D."/>
            <person name="Oertli M."/>
            <person name="Naumann U."/>
            <person name="Petersen F."/>
            <person name="Wong J."/>
        </authorList>
    </citation>
    <scope>NUCLEOTIDE SEQUENCE</scope>
    <source>
        <strain evidence="6">GSM-AAB239-AS_SAM_17_03QT</strain>
    </source>
</reference>
<accession>A0AAX6HWS5</accession>
<feature type="repeat" description="PPR" evidence="3">
    <location>
        <begin position="195"/>
        <end position="229"/>
    </location>
</feature>
<comment type="similarity">
    <text evidence="1">Belongs to the PPR family. P subfamily.</text>
</comment>
<dbReference type="EMBL" id="JANAVB010004800">
    <property type="protein sequence ID" value="KAJ6847842.1"/>
    <property type="molecule type" value="Genomic_DNA"/>
</dbReference>
<evidence type="ECO:0000256" key="1">
    <source>
        <dbReference type="ARBA" id="ARBA00007626"/>
    </source>
</evidence>
<dbReference type="InterPro" id="IPR011990">
    <property type="entry name" value="TPR-like_helical_dom_sf"/>
</dbReference>
<dbReference type="PANTHER" id="PTHR47447">
    <property type="entry name" value="OS03G0856100 PROTEIN"/>
    <property type="match status" value="1"/>
</dbReference>
<gene>
    <name evidence="7" type="ORF">M6B38_115310</name>
    <name evidence="6" type="ORF">M6B38_289355</name>
</gene>
<keyword evidence="8" id="KW-1185">Reference proteome</keyword>
<dbReference type="Proteomes" id="UP001140949">
    <property type="component" value="Unassembled WGS sequence"/>
</dbReference>
<feature type="compositionally biased region" description="Basic and acidic residues" evidence="4">
    <location>
        <begin position="97"/>
        <end position="108"/>
    </location>
</feature>
<feature type="repeat" description="PPR" evidence="3">
    <location>
        <begin position="159"/>
        <end position="194"/>
    </location>
</feature>
<comment type="caution">
    <text evidence="6">The sequence shown here is derived from an EMBL/GenBank/DDBJ whole genome shotgun (WGS) entry which is preliminary data.</text>
</comment>
<dbReference type="Pfam" id="PF17177">
    <property type="entry name" value="PPR_long"/>
    <property type="match status" value="1"/>
</dbReference>
<evidence type="ECO:0000313" key="6">
    <source>
        <dbReference type="EMBL" id="KAJ6845362.1"/>
    </source>
</evidence>